<name>A0A1H9A533_9GAMM</name>
<dbReference type="Proteomes" id="UP000199233">
    <property type="component" value="Unassembled WGS sequence"/>
</dbReference>
<dbReference type="RefSeq" id="WP_093280938.1">
    <property type="nucleotide sequence ID" value="NZ_FOFS01000001.1"/>
</dbReference>
<reference evidence="1 2" key="1">
    <citation type="submission" date="2016-10" db="EMBL/GenBank/DDBJ databases">
        <authorList>
            <person name="de Groot N.N."/>
        </authorList>
    </citation>
    <scope>NUCLEOTIDE SEQUENCE [LARGE SCALE GENOMIC DNA]</scope>
    <source>
        <strain evidence="1 2">DSM 25927</strain>
    </source>
</reference>
<evidence type="ECO:0000313" key="2">
    <source>
        <dbReference type="Proteomes" id="UP000199233"/>
    </source>
</evidence>
<sequence length="63" mass="6829">MDEMTKAFTERIQAQLRKIEAAHTAINGQDADADALDSARLATEKALAEIELFVRDSLPGAAQ</sequence>
<evidence type="ECO:0000313" key="1">
    <source>
        <dbReference type="EMBL" id="SEP71098.1"/>
    </source>
</evidence>
<organism evidence="1 2">
    <name type="scientific">Solimonas aquatica</name>
    <dbReference type="NCBI Taxonomy" id="489703"/>
    <lineage>
        <taxon>Bacteria</taxon>
        <taxon>Pseudomonadati</taxon>
        <taxon>Pseudomonadota</taxon>
        <taxon>Gammaproteobacteria</taxon>
        <taxon>Nevskiales</taxon>
        <taxon>Nevskiaceae</taxon>
        <taxon>Solimonas</taxon>
    </lineage>
</organism>
<protein>
    <submittedName>
        <fullName evidence="1">Uncharacterized protein</fullName>
    </submittedName>
</protein>
<dbReference type="STRING" id="489703.SAMN04488038_101257"/>
<proteinExistence type="predicted"/>
<gene>
    <name evidence="1" type="ORF">SAMN04488038_101257</name>
</gene>
<dbReference type="EMBL" id="FOFS01000001">
    <property type="protein sequence ID" value="SEP71098.1"/>
    <property type="molecule type" value="Genomic_DNA"/>
</dbReference>
<dbReference type="AlphaFoldDB" id="A0A1H9A533"/>
<keyword evidence="2" id="KW-1185">Reference proteome</keyword>
<accession>A0A1H9A533</accession>